<dbReference type="SUPFAM" id="SSF55729">
    <property type="entry name" value="Acyl-CoA N-acyltransferases (Nat)"/>
    <property type="match status" value="1"/>
</dbReference>
<reference evidence="3" key="1">
    <citation type="journal article" date="2023" name="Insect Mol. Biol.">
        <title>Genome sequencing provides insights into the evolution of gene families encoding plant cell wall-degrading enzymes in longhorned beetles.</title>
        <authorList>
            <person name="Shin N.R."/>
            <person name="Okamura Y."/>
            <person name="Kirsch R."/>
            <person name="Pauchet Y."/>
        </authorList>
    </citation>
    <scope>NUCLEOTIDE SEQUENCE</scope>
    <source>
        <strain evidence="3">RBIC_L_NR</strain>
    </source>
</reference>
<gene>
    <name evidence="3" type="ORF">NQ314_005591</name>
</gene>
<feature type="transmembrane region" description="Helical" evidence="1">
    <location>
        <begin position="30"/>
        <end position="51"/>
    </location>
</feature>
<accession>A0AAV8ZG58</accession>
<keyword evidence="1" id="KW-0812">Transmembrane</keyword>
<evidence type="ECO:0000313" key="4">
    <source>
        <dbReference type="Proteomes" id="UP001162156"/>
    </source>
</evidence>
<dbReference type="Pfam" id="PF00583">
    <property type="entry name" value="Acetyltransf_1"/>
    <property type="match status" value="1"/>
</dbReference>
<proteinExistence type="predicted"/>
<keyword evidence="1" id="KW-1133">Transmembrane helix</keyword>
<feature type="transmembrane region" description="Helical" evidence="1">
    <location>
        <begin position="57"/>
        <end position="77"/>
    </location>
</feature>
<protein>
    <recommendedName>
        <fullName evidence="2">N-acetyltransferase domain-containing protein</fullName>
    </recommendedName>
</protein>
<sequence length="179" mass="20921">MIHLQYLKLLSNSYTSNVFNSWLNALFNEITFQLIILLSAFLFICFGVPLMYCVVSIPLVIISMYVIIYGTVLMKAAQVMYDKKPLMCLVAEAYEPFFLYEKSESCWYKIISDDEIDSEEINIDGCQRKIIGTVAVMKHFQRDDWAWLFRLAVEKRYRRKGVGLKLIRSRSKLVSRKSV</sequence>
<dbReference type="CDD" id="cd04301">
    <property type="entry name" value="NAT_SF"/>
    <property type="match status" value="1"/>
</dbReference>
<dbReference type="InterPro" id="IPR000182">
    <property type="entry name" value="GNAT_dom"/>
</dbReference>
<evidence type="ECO:0000313" key="3">
    <source>
        <dbReference type="EMBL" id="KAJ8963490.1"/>
    </source>
</evidence>
<feature type="domain" description="N-acetyltransferase" evidence="2">
    <location>
        <begin position="93"/>
        <end position="168"/>
    </location>
</feature>
<keyword evidence="1" id="KW-0472">Membrane</keyword>
<evidence type="ECO:0000259" key="2">
    <source>
        <dbReference type="Pfam" id="PF00583"/>
    </source>
</evidence>
<name>A0AAV8ZG58_9CUCU</name>
<dbReference type="GO" id="GO:0016747">
    <property type="term" value="F:acyltransferase activity, transferring groups other than amino-acyl groups"/>
    <property type="evidence" value="ECO:0007669"/>
    <property type="project" value="InterPro"/>
</dbReference>
<keyword evidence="4" id="KW-1185">Reference proteome</keyword>
<dbReference type="AlphaFoldDB" id="A0AAV8ZG58"/>
<comment type="caution">
    <text evidence="3">The sequence shown here is derived from an EMBL/GenBank/DDBJ whole genome shotgun (WGS) entry which is preliminary data.</text>
</comment>
<organism evidence="3 4">
    <name type="scientific">Rhamnusium bicolor</name>
    <dbReference type="NCBI Taxonomy" id="1586634"/>
    <lineage>
        <taxon>Eukaryota</taxon>
        <taxon>Metazoa</taxon>
        <taxon>Ecdysozoa</taxon>
        <taxon>Arthropoda</taxon>
        <taxon>Hexapoda</taxon>
        <taxon>Insecta</taxon>
        <taxon>Pterygota</taxon>
        <taxon>Neoptera</taxon>
        <taxon>Endopterygota</taxon>
        <taxon>Coleoptera</taxon>
        <taxon>Polyphaga</taxon>
        <taxon>Cucujiformia</taxon>
        <taxon>Chrysomeloidea</taxon>
        <taxon>Cerambycidae</taxon>
        <taxon>Lepturinae</taxon>
        <taxon>Rhagiini</taxon>
        <taxon>Rhamnusium</taxon>
    </lineage>
</organism>
<dbReference type="InterPro" id="IPR016181">
    <property type="entry name" value="Acyl_CoA_acyltransferase"/>
</dbReference>
<dbReference type="Gene3D" id="3.40.630.30">
    <property type="match status" value="1"/>
</dbReference>
<dbReference type="Proteomes" id="UP001162156">
    <property type="component" value="Unassembled WGS sequence"/>
</dbReference>
<dbReference type="EMBL" id="JANEYF010001552">
    <property type="protein sequence ID" value="KAJ8963490.1"/>
    <property type="molecule type" value="Genomic_DNA"/>
</dbReference>
<evidence type="ECO:0000256" key="1">
    <source>
        <dbReference type="SAM" id="Phobius"/>
    </source>
</evidence>